<dbReference type="EMBL" id="CATQJL010000001">
    <property type="protein sequence ID" value="CAJ0590955.1"/>
    <property type="molecule type" value="Genomic_DNA"/>
</dbReference>
<organism evidence="1 2">
    <name type="scientific">Cylicocyclus nassatus</name>
    <name type="common">Nematode worm</name>
    <dbReference type="NCBI Taxonomy" id="53992"/>
    <lineage>
        <taxon>Eukaryota</taxon>
        <taxon>Metazoa</taxon>
        <taxon>Ecdysozoa</taxon>
        <taxon>Nematoda</taxon>
        <taxon>Chromadorea</taxon>
        <taxon>Rhabditida</taxon>
        <taxon>Rhabditina</taxon>
        <taxon>Rhabditomorpha</taxon>
        <taxon>Strongyloidea</taxon>
        <taxon>Strongylidae</taxon>
        <taxon>Cylicocyclus</taxon>
    </lineage>
</organism>
<name>A0AA36DQ51_CYLNA</name>
<gene>
    <name evidence="1" type="ORF">CYNAS_LOCUS2938</name>
</gene>
<evidence type="ECO:0000313" key="1">
    <source>
        <dbReference type="EMBL" id="CAJ0590955.1"/>
    </source>
</evidence>
<sequence>MMSTVSAEVLLKKSELYDPFSVLVARLPAHHGDNLLVIRRERRPAAFDPAQTRFENNALLWKTCFHVSLA</sequence>
<dbReference type="Proteomes" id="UP001176961">
    <property type="component" value="Unassembled WGS sequence"/>
</dbReference>
<protein>
    <submittedName>
        <fullName evidence="1">Uncharacterized protein</fullName>
    </submittedName>
</protein>
<keyword evidence="2" id="KW-1185">Reference proteome</keyword>
<reference evidence="1" key="1">
    <citation type="submission" date="2023-07" db="EMBL/GenBank/DDBJ databases">
        <authorList>
            <consortium name="CYATHOMIX"/>
        </authorList>
    </citation>
    <scope>NUCLEOTIDE SEQUENCE</scope>
    <source>
        <strain evidence="1">N/A</strain>
    </source>
</reference>
<dbReference type="AlphaFoldDB" id="A0AA36DQ51"/>
<accession>A0AA36DQ51</accession>
<proteinExistence type="predicted"/>
<comment type="caution">
    <text evidence="1">The sequence shown here is derived from an EMBL/GenBank/DDBJ whole genome shotgun (WGS) entry which is preliminary data.</text>
</comment>
<evidence type="ECO:0000313" key="2">
    <source>
        <dbReference type="Proteomes" id="UP001176961"/>
    </source>
</evidence>